<reference evidence="2 3" key="1">
    <citation type="submission" date="2019-04" db="EMBL/GenBank/DDBJ databases">
        <title>An improved genome assembly and genetic linkage map for asparagus bean, Vigna unguiculata ssp. sesquipedialis.</title>
        <authorList>
            <person name="Xia Q."/>
            <person name="Zhang R."/>
            <person name="Dong Y."/>
        </authorList>
    </citation>
    <scope>NUCLEOTIDE SEQUENCE [LARGE SCALE GENOMIC DNA]</scope>
    <source>
        <tissue evidence="2">Leaf</tissue>
    </source>
</reference>
<keyword evidence="3" id="KW-1185">Reference proteome</keyword>
<evidence type="ECO:0000256" key="1">
    <source>
        <dbReference type="SAM" id="MobiDB-lite"/>
    </source>
</evidence>
<gene>
    <name evidence="2" type="ORF">DEO72_LG3g953</name>
</gene>
<feature type="compositionally biased region" description="Basic and acidic residues" evidence="1">
    <location>
        <begin position="1"/>
        <end position="44"/>
    </location>
</feature>
<dbReference type="Proteomes" id="UP000501690">
    <property type="component" value="Linkage Group LG3"/>
</dbReference>
<dbReference type="AlphaFoldDB" id="A0A4D6LCV5"/>
<name>A0A4D6LCV5_VIGUN</name>
<organism evidence="2 3">
    <name type="scientific">Vigna unguiculata</name>
    <name type="common">Cowpea</name>
    <dbReference type="NCBI Taxonomy" id="3917"/>
    <lineage>
        <taxon>Eukaryota</taxon>
        <taxon>Viridiplantae</taxon>
        <taxon>Streptophyta</taxon>
        <taxon>Embryophyta</taxon>
        <taxon>Tracheophyta</taxon>
        <taxon>Spermatophyta</taxon>
        <taxon>Magnoliopsida</taxon>
        <taxon>eudicotyledons</taxon>
        <taxon>Gunneridae</taxon>
        <taxon>Pentapetalae</taxon>
        <taxon>rosids</taxon>
        <taxon>fabids</taxon>
        <taxon>Fabales</taxon>
        <taxon>Fabaceae</taxon>
        <taxon>Papilionoideae</taxon>
        <taxon>50 kb inversion clade</taxon>
        <taxon>NPAAA clade</taxon>
        <taxon>indigoferoid/millettioid clade</taxon>
        <taxon>Phaseoleae</taxon>
        <taxon>Vigna</taxon>
    </lineage>
</organism>
<evidence type="ECO:0000313" key="3">
    <source>
        <dbReference type="Proteomes" id="UP000501690"/>
    </source>
</evidence>
<sequence>MRRESNGSSSKREALDHKHRRTLDDAAVRWKDGSATGKEHDGRAPPRNYFGFGMRLTTDGAPKQRRGCSNGAKSGFVNGGEVREGGCLNEEWLCGEGLCGGAATVVVRRSGVDDSGGVEWSYCNGNENAKTRKKKREDEKEK</sequence>
<accession>A0A4D6LCV5</accession>
<protein>
    <submittedName>
        <fullName evidence="2">Uncharacterized protein</fullName>
    </submittedName>
</protein>
<evidence type="ECO:0000313" key="2">
    <source>
        <dbReference type="EMBL" id="QCD86431.1"/>
    </source>
</evidence>
<dbReference type="EMBL" id="CP039347">
    <property type="protein sequence ID" value="QCD86431.1"/>
    <property type="molecule type" value="Genomic_DNA"/>
</dbReference>
<feature type="region of interest" description="Disordered" evidence="1">
    <location>
        <begin position="1"/>
        <end position="75"/>
    </location>
</feature>
<proteinExistence type="predicted"/>